<name>A0A1H2K5E4_9ACTN</name>
<dbReference type="OrthoDB" id="147688at2"/>
<dbReference type="Proteomes" id="UP000182977">
    <property type="component" value="Chromosome I"/>
</dbReference>
<feature type="transmembrane region" description="Helical" evidence="7">
    <location>
        <begin position="273"/>
        <end position="295"/>
    </location>
</feature>
<dbReference type="PANTHER" id="PTHR43163">
    <property type="entry name" value="DIPEPTIDE TRANSPORT SYSTEM PERMEASE PROTEIN DPPB-RELATED"/>
    <property type="match status" value="1"/>
</dbReference>
<feature type="transmembrane region" description="Helical" evidence="7">
    <location>
        <begin position="228"/>
        <end position="253"/>
    </location>
</feature>
<dbReference type="PANTHER" id="PTHR43163:SF6">
    <property type="entry name" value="DIPEPTIDE TRANSPORT SYSTEM PERMEASE PROTEIN DPPB-RELATED"/>
    <property type="match status" value="1"/>
</dbReference>
<dbReference type="GO" id="GO:0055085">
    <property type="term" value="P:transmembrane transport"/>
    <property type="evidence" value="ECO:0007669"/>
    <property type="project" value="InterPro"/>
</dbReference>
<keyword evidence="6 7" id="KW-0472">Membrane</keyword>
<dbReference type="AlphaFoldDB" id="A0A1H2K5E4"/>
<dbReference type="PROSITE" id="PS50928">
    <property type="entry name" value="ABC_TM1"/>
    <property type="match status" value="1"/>
</dbReference>
<dbReference type="STRING" id="419479.SAMN04488563_3449"/>
<dbReference type="Pfam" id="PF19300">
    <property type="entry name" value="BPD_transp_1_N"/>
    <property type="match status" value="1"/>
</dbReference>
<organism evidence="9 10">
    <name type="scientific">Jiangella alkaliphila</name>
    <dbReference type="NCBI Taxonomy" id="419479"/>
    <lineage>
        <taxon>Bacteria</taxon>
        <taxon>Bacillati</taxon>
        <taxon>Actinomycetota</taxon>
        <taxon>Actinomycetes</taxon>
        <taxon>Jiangellales</taxon>
        <taxon>Jiangellaceae</taxon>
        <taxon>Jiangella</taxon>
    </lineage>
</organism>
<dbReference type="InterPro" id="IPR035906">
    <property type="entry name" value="MetI-like_sf"/>
</dbReference>
<dbReference type="EMBL" id="LT629791">
    <property type="protein sequence ID" value="SDU63944.1"/>
    <property type="molecule type" value="Genomic_DNA"/>
</dbReference>
<proteinExistence type="inferred from homology"/>
<reference evidence="10" key="1">
    <citation type="submission" date="2016-10" db="EMBL/GenBank/DDBJ databases">
        <authorList>
            <person name="Varghese N."/>
            <person name="Submissions S."/>
        </authorList>
    </citation>
    <scope>NUCLEOTIDE SEQUENCE [LARGE SCALE GENOMIC DNA]</scope>
    <source>
        <strain evidence="10">DSM 45079</strain>
    </source>
</reference>
<keyword evidence="4 7" id="KW-0812">Transmembrane</keyword>
<feature type="transmembrane region" description="Helical" evidence="7">
    <location>
        <begin position="132"/>
        <end position="158"/>
    </location>
</feature>
<feature type="transmembrane region" description="Helical" evidence="7">
    <location>
        <begin position="170"/>
        <end position="189"/>
    </location>
</feature>
<evidence type="ECO:0000259" key="8">
    <source>
        <dbReference type="PROSITE" id="PS50928"/>
    </source>
</evidence>
<evidence type="ECO:0000256" key="7">
    <source>
        <dbReference type="RuleBase" id="RU363032"/>
    </source>
</evidence>
<protein>
    <submittedName>
        <fullName evidence="9">Peptide/nickel transport system permease protein</fullName>
    </submittedName>
</protein>
<evidence type="ECO:0000256" key="2">
    <source>
        <dbReference type="ARBA" id="ARBA00022448"/>
    </source>
</evidence>
<evidence type="ECO:0000313" key="9">
    <source>
        <dbReference type="EMBL" id="SDU63944.1"/>
    </source>
</evidence>
<feature type="domain" description="ABC transmembrane type-1" evidence="8">
    <location>
        <begin position="95"/>
        <end position="292"/>
    </location>
</feature>
<feature type="transmembrane region" description="Helical" evidence="7">
    <location>
        <begin position="99"/>
        <end position="120"/>
    </location>
</feature>
<comment type="subcellular location">
    <subcellularLocation>
        <location evidence="1 7">Cell membrane</location>
        <topology evidence="1 7">Multi-pass membrane protein</topology>
    </subcellularLocation>
</comment>
<dbReference type="Pfam" id="PF00528">
    <property type="entry name" value="BPD_transp_1"/>
    <property type="match status" value="1"/>
</dbReference>
<sequence>MLPQLIRRLGLMIFTVWGAVSLTFVILRLAPGDQATVQLGPDATAADVSALREELGLDRPMLVQYLDYLGSAITGDFGESYRFRDSATAVILDRFPATVLLAGTATALALTIGLLLGVLAGRAPGGLTDRAISGITLVMQAIPSFWSGIMLILLMALTLRLLPSAGSGDLRHLVLPAITLAIPFTALVARITRSSVAEVTAEPYIMTARSKGLSERLVLSRHALRNSVIPVVTIVSLHIGTLMGGAVIVEQVFAWEGVGSLLVGAVGNRDYAIVQGTTVLLAIVVVTMNLLADVLNARLDPRIRAGVTS</sequence>
<evidence type="ECO:0000256" key="4">
    <source>
        <dbReference type="ARBA" id="ARBA00022692"/>
    </source>
</evidence>
<dbReference type="GO" id="GO:0005886">
    <property type="term" value="C:plasma membrane"/>
    <property type="evidence" value="ECO:0007669"/>
    <property type="project" value="UniProtKB-SubCell"/>
</dbReference>
<evidence type="ECO:0000256" key="1">
    <source>
        <dbReference type="ARBA" id="ARBA00004651"/>
    </source>
</evidence>
<evidence type="ECO:0000313" key="10">
    <source>
        <dbReference type="Proteomes" id="UP000182977"/>
    </source>
</evidence>
<evidence type="ECO:0000256" key="5">
    <source>
        <dbReference type="ARBA" id="ARBA00022989"/>
    </source>
</evidence>
<keyword evidence="2 7" id="KW-0813">Transport</keyword>
<keyword evidence="5 7" id="KW-1133">Transmembrane helix</keyword>
<dbReference type="Gene3D" id="1.10.3720.10">
    <property type="entry name" value="MetI-like"/>
    <property type="match status" value="1"/>
</dbReference>
<keyword evidence="3" id="KW-1003">Cell membrane</keyword>
<dbReference type="SUPFAM" id="SSF161098">
    <property type="entry name" value="MetI-like"/>
    <property type="match status" value="1"/>
</dbReference>
<dbReference type="InterPro" id="IPR000515">
    <property type="entry name" value="MetI-like"/>
</dbReference>
<evidence type="ECO:0000256" key="3">
    <source>
        <dbReference type="ARBA" id="ARBA00022475"/>
    </source>
</evidence>
<evidence type="ECO:0000256" key="6">
    <source>
        <dbReference type="ARBA" id="ARBA00023136"/>
    </source>
</evidence>
<keyword evidence="10" id="KW-1185">Reference proteome</keyword>
<accession>A0A1H2K5E4</accession>
<gene>
    <name evidence="9" type="ORF">SAMN04488563_3449</name>
</gene>
<dbReference type="CDD" id="cd06261">
    <property type="entry name" value="TM_PBP2"/>
    <property type="match status" value="1"/>
</dbReference>
<comment type="similarity">
    <text evidence="7">Belongs to the binding-protein-dependent transport system permease family.</text>
</comment>
<dbReference type="InterPro" id="IPR045621">
    <property type="entry name" value="BPD_transp_1_N"/>
</dbReference>
<dbReference type="RefSeq" id="WP_046768150.1">
    <property type="nucleotide sequence ID" value="NZ_KQ061224.1"/>
</dbReference>
<feature type="transmembrane region" description="Helical" evidence="7">
    <location>
        <begin position="9"/>
        <end position="30"/>
    </location>
</feature>